<accession>A0A3D3R1W7</accession>
<organism evidence="1 2">
    <name type="scientific">Gimesia maris</name>
    <dbReference type="NCBI Taxonomy" id="122"/>
    <lineage>
        <taxon>Bacteria</taxon>
        <taxon>Pseudomonadati</taxon>
        <taxon>Planctomycetota</taxon>
        <taxon>Planctomycetia</taxon>
        <taxon>Planctomycetales</taxon>
        <taxon>Planctomycetaceae</taxon>
        <taxon>Gimesia</taxon>
    </lineage>
</organism>
<dbReference type="SUPFAM" id="SSF53649">
    <property type="entry name" value="Alkaline phosphatase-like"/>
    <property type="match status" value="1"/>
</dbReference>
<name>A0A3D3R1W7_9PLAN</name>
<dbReference type="EMBL" id="DQAY01000045">
    <property type="protein sequence ID" value="HCO22795.1"/>
    <property type="molecule type" value="Genomic_DNA"/>
</dbReference>
<dbReference type="Pfam" id="PF07394">
    <property type="entry name" value="DUF1501"/>
    <property type="match status" value="1"/>
</dbReference>
<dbReference type="PROSITE" id="PS51318">
    <property type="entry name" value="TAT"/>
    <property type="match status" value="1"/>
</dbReference>
<dbReference type="InterPro" id="IPR010869">
    <property type="entry name" value="DUF1501"/>
</dbReference>
<comment type="caution">
    <text evidence="1">The sequence shown here is derived from an EMBL/GenBank/DDBJ whole genome shotgun (WGS) entry which is preliminary data.</text>
</comment>
<reference evidence="1 2" key="1">
    <citation type="journal article" date="2018" name="Nat. Biotechnol.">
        <title>A standardized bacterial taxonomy based on genome phylogeny substantially revises the tree of life.</title>
        <authorList>
            <person name="Parks D.H."/>
            <person name="Chuvochina M."/>
            <person name="Waite D.W."/>
            <person name="Rinke C."/>
            <person name="Skarshewski A."/>
            <person name="Chaumeil P.A."/>
            <person name="Hugenholtz P."/>
        </authorList>
    </citation>
    <scope>NUCLEOTIDE SEQUENCE [LARGE SCALE GENOMIC DNA]</scope>
    <source>
        <strain evidence="1">UBA9375</strain>
    </source>
</reference>
<sequence length="424" mass="46479">MRCNYACGSHESLTRRSFIGGSAAGALSMLGFGGMTQVQAAKKLAAQQKQVVVFWLSGGVSQLETWDPKPGTETGGPFQAINTSAPGVQISELLPYTAQQMHHLALVRGINTKENNHGKGAYIMQTGRKEQPGFAYPYLGSSFSSHLSPPDSPLPGYISVGAGGSSKEATFLGPRHAPLVLSGGKAPANLEMHSSMTAERDALRRSLRSKVSQRFEQKRKTAHTEVYNESFDQAAALMSRRDIFDFSHFSDKDVERYGKHDFGQHCLMARQLIEKGVTFVKVGHTNYDTHSENFNFHIEQLGEFDRPFAMFISDLYDRGLLEHTLIICMCEFGRTPRINSRIGRDHWGTAWSIAVGGTGIKGGAVSGKTNETGTKVVDREVNGGHLFHTYYQAVGLDSTEEFYPNGQPIAKADPKTEAIKEILA</sequence>
<dbReference type="PANTHER" id="PTHR43737:SF1">
    <property type="entry name" value="DUF1501 DOMAIN-CONTAINING PROTEIN"/>
    <property type="match status" value="1"/>
</dbReference>
<protein>
    <submittedName>
        <fullName evidence="1">DUF1501 domain-containing protein</fullName>
    </submittedName>
</protein>
<dbReference type="PANTHER" id="PTHR43737">
    <property type="entry name" value="BLL7424 PROTEIN"/>
    <property type="match status" value="1"/>
</dbReference>
<dbReference type="InterPro" id="IPR006311">
    <property type="entry name" value="TAT_signal"/>
</dbReference>
<proteinExistence type="predicted"/>
<gene>
    <name evidence="1" type="ORF">DIT97_06960</name>
</gene>
<dbReference type="Proteomes" id="UP000263642">
    <property type="component" value="Unassembled WGS sequence"/>
</dbReference>
<evidence type="ECO:0000313" key="1">
    <source>
        <dbReference type="EMBL" id="HCO22795.1"/>
    </source>
</evidence>
<dbReference type="AlphaFoldDB" id="A0A3D3R1W7"/>
<evidence type="ECO:0000313" key="2">
    <source>
        <dbReference type="Proteomes" id="UP000263642"/>
    </source>
</evidence>
<dbReference type="InterPro" id="IPR017850">
    <property type="entry name" value="Alkaline_phosphatase_core_sf"/>
</dbReference>